<dbReference type="EMBL" id="MU273602">
    <property type="protein sequence ID" value="KAI0030877.1"/>
    <property type="molecule type" value="Genomic_DNA"/>
</dbReference>
<organism evidence="1 2">
    <name type="scientific">Vararia minispora EC-137</name>
    <dbReference type="NCBI Taxonomy" id="1314806"/>
    <lineage>
        <taxon>Eukaryota</taxon>
        <taxon>Fungi</taxon>
        <taxon>Dikarya</taxon>
        <taxon>Basidiomycota</taxon>
        <taxon>Agaricomycotina</taxon>
        <taxon>Agaricomycetes</taxon>
        <taxon>Russulales</taxon>
        <taxon>Lachnocladiaceae</taxon>
        <taxon>Vararia</taxon>
    </lineage>
</organism>
<reference evidence="1" key="2">
    <citation type="journal article" date="2022" name="New Phytol.">
        <title>Evolutionary transition to the ectomycorrhizal habit in the genomes of a hyperdiverse lineage of mushroom-forming fungi.</title>
        <authorList>
            <person name="Looney B."/>
            <person name="Miyauchi S."/>
            <person name="Morin E."/>
            <person name="Drula E."/>
            <person name="Courty P.E."/>
            <person name="Kohler A."/>
            <person name="Kuo A."/>
            <person name="LaButti K."/>
            <person name="Pangilinan J."/>
            <person name="Lipzen A."/>
            <person name="Riley R."/>
            <person name="Andreopoulos W."/>
            <person name="He G."/>
            <person name="Johnson J."/>
            <person name="Nolan M."/>
            <person name="Tritt A."/>
            <person name="Barry K.W."/>
            <person name="Grigoriev I.V."/>
            <person name="Nagy L.G."/>
            <person name="Hibbett D."/>
            <person name="Henrissat B."/>
            <person name="Matheny P.B."/>
            <person name="Labbe J."/>
            <person name="Martin F.M."/>
        </authorList>
    </citation>
    <scope>NUCLEOTIDE SEQUENCE</scope>
    <source>
        <strain evidence="1">EC-137</strain>
    </source>
</reference>
<proteinExistence type="predicted"/>
<evidence type="ECO:0000313" key="1">
    <source>
        <dbReference type="EMBL" id="KAI0030877.1"/>
    </source>
</evidence>
<protein>
    <submittedName>
        <fullName evidence="1">Uncharacterized protein</fullName>
    </submittedName>
</protein>
<reference evidence="1" key="1">
    <citation type="submission" date="2021-02" db="EMBL/GenBank/DDBJ databases">
        <authorList>
            <consortium name="DOE Joint Genome Institute"/>
            <person name="Ahrendt S."/>
            <person name="Looney B.P."/>
            <person name="Miyauchi S."/>
            <person name="Morin E."/>
            <person name="Drula E."/>
            <person name="Courty P.E."/>
            <person name="Chicoki N."/>
            <person name="Fauchery L."/>
            <person name="Kohler A."/>
            <person name="Kuo A."/>
            <person name="Labutti K."/>
            <person name="Pangilinan J."/>
            <person name="Lipzen A."/>
            <person name="Riley R."/>
            <person name="Andreopoulos W."/>
            <person name="He G."/>
            <person name="Johnson J."/>
            <person name="Barry K.W."/>
            <person name="Grigoriev I.V."/>
            <person name="Nagy L."/>
            <person name="Hibbett D."/>
            <person name="Henrissat B."/>
            <person name="Matheny P.B."/>
            <person name="Labbe J."/>
            <person name="Martin F."/>
        </authorList>
    </citation>
    <scope>NUCLEOTIDE SEQUENCE</scope>
    <source>
        <strain evidence="1">EC-137</strain>
    </source>
</reference>
<sequence>MREHALLVSRLSSTGTHQRRPGPSSNTFVTAGTMSVLEDPLAVTRRLVTVLEAERGARAREAAGLSADIASTYRRRDEAVQERDAAVGAHEGMREERDGALRAELERENGTPRREVGVLQLSVALRDGDAKVKVEAEAGDDDVSVGLICTGPLSISPSGDSKGAHVLAAGSDGERVPKGEPVPTAEDVKPPVAHVNILAPSSPEDSKPFAFAAVTSTLNVKTPSSPSDAKSSKLKVELTS</sequence>
<name>A0ACB8QGT8_9AGAM</name>
<keyword evidence="2" id="KW-1185">Reference proteome</keyword>
<accession>A0ACB8QGT8</accession>
<comment type="caution">
    <text evidence="1">The sequence shown here is derived from an EMBL/GenBank/DDBJ whole genome shotgun (WGS) entry which is preliminary data.</text>
</comment>
<evidence type="ECO:0000313" key="2">
    <source>
        <dbReference type="Proteomes" id="UP000814128"/>
    </source>
</evidence>
<dbReference type="Proteomes" id="UP000814128">
    <property type="component" value="Unassembled WGS sequence"/>
</dbReference>
<gene>
    <name evidence="1" type="ORF">K488DRAFT_87373</name>
</gene>